<name>A0A1Q1N587_9LECA</name>
<evidence type="ECO:0000256" key="6">
    <source>
        <dbReference type="ARBA" id="ARBA00022989"/>
    </source>
</evidence>
<comment type="similarity">
    <text evidence="2">Belongs to the peptidase A22B family.</text>
</comment>
<evidence type="ECO:0000313" key="10">
    <source>
        <dbReference type="EMBL" id="AQM49832.1"/>
    </source>
</evidence>
<feature type="region of interest" description="Disordered" evidence="8">
    <location>
        <begin position="466"/>
        <end position="527"/>
    </location>
</feature>
<evidence type="ECO:0000256" key="3">
    <source>
        <dbReference type="ARBA" id="ARBA00022692"/>
    </source>
</evidence>
<feature type="transmembrane region" description="Helical" evidence="9">
    <location>
        <begin position="193"/>
        <end position="213"/>
    </location>
</feature>
<evidence type="ECO:0000256" key="4">
    <source>
        <dbReference type="ARBA" id="ARBA00022801"/>
    </source>
</evidence>
<feature type="transmembrane region" description="Helical" evidence="9">
    <location>
        <begin position="360"/>
        <end position="377"/>
    </location>
</feature>
<dbReference type="PANTHER" id="PTHR12174">
    <property type="entry name" value="SIGNAL PEPTIDE PEPTIDASE"/>
    <property type="match status" value="1"/>
</dbReference>
<dbReference type="Pfam" id="PF04258">
    <property type="entry name" value="Peptidase_A22B"/>
    <property type="match status" value="1"/>
</dbReference>
<evidence type="ECO:0000256" key="9">
    <source>
        <dbReference type="SAM" id="Phobius"/>
    </source>
</evidence>
<dbReference type="GO" id="GO:0006465">
    <property type="term" value="P:signal peptide processing"/>
    <property type="evidence" value="ECO:0007669"/>
    <property type="project" value="TreeGrafter"/>
</dbReference>
<evidence type="ECO:0000256" key="2">
    <source>
        <dbReference type="ARBA" id="ARBA00006859"/>
    </source>
</evidence>
<dbReference type="EMBL" id="KU904451">
    <property type="protein sequence ID" value="AQM49832.1"/>
    <property type="molecule type" value="Genomic_DNA"/>
</dbReference>
<keyword evidence="4" id="KW-0378">Hydrolase</keyword>
<dbReference type="AlphaFoldDB" id="A0A1Q1N587"/>
<evidence type="ECO:0000256" key="8">
    <source>
        <dbReference type="SAM" id="MobiDB-lite"/>
    </source>
</evidence>
<dbReference type="InterPro" id="IPR006639">
    <property type="entry name" value="Preselin/SPP"/>
</dbReference>
<dbReference type="PANTHER" id="PTHR12174:SF23">
    <property type="entry name" value="MINOR HISTOCOMPATIBILITY ANTIGEN H13"/>
    <property type="match status" value="1"/>
</dbReference>
<dbReference type="SMART" id="SM00730">
    <property type="entry name" value="PSN"/>
    <property type="match status" value="1"/>
</dbReference>
<reference evidence="10" key="2">
    <citation type="submission" date="2016-03" db="EMBL/GenBank/DDBJ databases">
        <authorList>
            <person name="Ploux O."/>
        </authorList>
    </citation>
    <scope>NUCLEOTIDE SEQUENCE</scope>
</reference>
<accession>A0A1Q1N587</accession>
<keyword evidence="5" id="KW-0256">Endoplasmic reticulum</keyword>
<protein>
    <submittedName>
        <fullName evidence="10">Peptidase A22B</fullName>
    </submittedName>
</protein>
<feature type="transmembrane region" description="Helical" evidence="9">
    <location>
        <begin position="6"/>
        <end position="27"/>
    </location>
</feature>
<feature type="transmembrane region" description="Helical" evidence="9">
    <location>
        <begin position="104"/>
        <end position="122"/>
    </location>
</feature>
<sequence length="527" mass="58588">MEGLSPSDAIIFPILAGSTLVGLYLLIKWLDDLTLLNKILNWYFSVFGVLSIARFLSDSMVVITSYAFPTTYTTGGDTWQISSTDRKAICLTTDKTERRSPLPGLFSALSLPSKFALVFWSLREILTGRVRVHTYLRNLGDVGFRIGLQSLCGFFLAVAGVMYFNLVDKPWWLTNLLGLSFAYNALQMLSPTTFWTGTMILSTLFIYDIYFVFFTPLMVTVAKSLDIPAKLLFPRPAVPTDDPGKQALAMLGLGDIVLPGMVIGLALRFDLYLFYLRKQSHRDRLELLERPSSPETLPKIADAEDHSSAKRGIQTELVKAEYITATGGWGDRFWTTRKAKGEEYTQIGGTFPKTYFQASMTGYILSMITTLAVMEIFGHAQPALLYLVPGVLGCLWGTAFFNGDISLMWNYTEATEDENAKAGPQTSIATSSKQSIFSPFRQEKIAKKIEQKAEKLVDIHLDAASAEEETESPHTTEISNPHSPSPLPHNKESNNHLFLFSISLPEPPPVKPTSSENLTNKPNISPI</sequence>
<feature type="transmembrane region" description="Helical" evidence="9">
    <location>
        <begin position="256"/>
        <end position="275"/>
    </location>
</feature>
<gene>
    <name evidence="10" type="primary">spp</name>
</gene>
<feature type="transmembrane region" description="Helical" evidence="9">
    <location>
        <begin position="383"/>
        <end position="401"/>
    </location>
</feature>
<feature type="compositionally biased region" description="Polar residues" evidence="8">
    <location>
        <begin position="512"/>
        <end position="527"/>
    </location>
</feature>
<keyword evidence="3 9" id="KW-0812">Transmembrane</keyword>
<keyword evidence="7 9" id="KW-0472">Membrane</keyword>
<comment type="subcellular location">
    <subcellularLocation>
        <location evidence="1">Endoplasmic reticulum membrane</location>
        <topology evidence="1">Multi-pass membrane protein</topology>
    </subcellularLocation>
</comment>
<evidence type="ECO:0000256" key="5">
    <source>
        <dbReference type="ARBA" id="ARBA00022824"/>
    </source>
</evidence>
<organism evidence="10">
    <name type="scientific">Peltigera membranacea</name>
    <dbReference type="NCBI Taxonomy" id="161997"/>
    <lineage>
        <taxon>Eukaryota</taxon>
        <taxon>Fungi</taxon>
        <taxon>Dikarya</taxon>
        <taxon>Ascomycota</taxon>
        <taxon>Pezizomycotina</taxon>
        <taxon>Lecanoromycetes</taxon>
        <taxon>OSLEUM clade</taxon>
        <taxon>Lecanoromycetidae</taxon>
        <taxon>Peltigerales</taxon>
        <taxon>Peltigerineae</taxon>
        <taxon>Peltigeraceae</taxon>
        <taxon>Peltigera</taxon>
    </lineage>
</organism>
<dbReference type="InterPro" id="IPR007369">
    <property type="entry name" value="Peptidase_A22B_SPP"/>
</dbReference>
<evidence type="ECO:0000256" key="1">
    <source>
        <dbReference type="ARBA" id="ARBA00004477"/>
    </source>
</evidence>
<feature type="transmembrane region" description="Helical" evidence="9">
    <location>
        <begin position="142"/>
        <end position="164"/>
    </location>
</feature>
<dbReference type="GO" id="GO:0098553">
    <property type="term" value="C:lumenal side of endoplasmic reticulum membrane"/>
    <property type="evidence" value="ECO:0007669"/>
    <property type="project" value="TreeGrafter"/>
</dbReference>
<feature type="transmembrane region" description="Helical" evidence="9">
    <location>
        <begin position="39"/>
        <end position="56"/>
    </location>
</feature>
<keyword evidence="6 9" id="KW-1133">Transmembrane helix</keyword>
<proteinExistence type="inferred from homology"/>
<evidence type="ECO:0000256" key="7">
    <source>
        <dbReference type="ARBA" id="ARBA00023136"/>
    </source>
</evidence>
<dbReference type="GO" id="GO:0033619">
    <property type="term" value="P:membrane protein proteolysis"/>
    <property type="evidence" value="ECO:0007669"/>
    <property type="project" value="TreeGrafter"/>
</dbReference>
<reference evidence="10" key="1">
    <citation type="journal article" date="2016" name="Fungal Biol.">
        <title>Fungal and cyanobacterial gene expression in a lichen symbiosis: Effect of temperature and location.</title>
        <authorList>
            <person name="Steinhauser S.S."/>
            <person name="Andresson O.S."/>
            <person name="Palsson A."/>
            <person name="Werth S."/>
        </authorList>
    </citation>
    <scope>NUCLEOTIDE SEQUENCE</scope>
</reference>
<dbReference type="GO" id="GO:0042500">
    <property type="term" value="F:aspartic endopeptidase activity, intramembrane cleaving"/>
    <property type="evidence" value="ECO:0007669"/>
    <property type="project" value="InterPro"/>
</dbReference>
<dbReference type="GO" id="GO:0098554">
    <property type="term" value="C:cytoplasmic side of endoplasmic reticulum membrane"/>
    <property type="evidence" value="ECO:0007669"/>
    <property type="project" value="TreeGrafter"/>
</dbReference>